<dbReference type="EMBL" id="GL348717">
    <property type="protein sequence ID" value="EFH53439.1"/>
    <property type="molecule type" value="Genomic_DNA"/>
</dbReference>
<dbReference type="AlphaFoldDB" id="D7LNY8"/>
<dbReference type="eggNOG" id="ENOG502QW8G">
    <property type="taxonomic scope" value="Eukaryota"/>
</dbReference>
<name>D7LNY8_ARALL</name>
<dbReference type="HOGENOM" id="CLU_1112668_0_0_1"/>
<sequence>MPFIGYSKADNDPKKQGMYNYAWKSNSGLTKSNILNQNLVASRPKKRKSSIFLQSPWHKVYLQGSELCHSISISEKEWSLATNMLCEKIFDFFIGTVVDDKVGPNEAKSPSERRLVLSTHLMQQLLQPAPAFVFLGENAALNYEIVLYFMSRLTLADSCSLKCRSDLEKSRNRQTSKTASDQQFSSLVNASMEKIHKLESDFQSLERTTTSILDIIFEIQDLERFSVINHLGKFHNRAKTITRPNPQRYVVGIQMPTNLPEPLHCLPL</sequence>
<gene>
    <name evidence="1" type="ORF">ARALYDRAFT_664839</name>
</gene>
<dbReference type="Proteomes" id="UP000008694">
    <property type="component" value="Unassembled WGS sequence"/>
</dbReference>
<dbReference type="PANTHER" id="PTHR31267">
    <property type="entry name" value="DENTIN SIALOPHOSPHOPROTEIN-LIKE PROTEIN"/>
    <property type="match status" value="1"/>
</dbReference>
<proteinExistence type="predicted"/>
<accession>D7LNY8</accession>
<reference evidence="2" key="1">
    <citation type="journal article" date="2011" name="Nat. Genet.">
        <title>The Arabidopsis lyrata genome sequence and the basis of rapid genome size change.</title>
        <authorList>
            <person name="Hu T.T."/>
            <person name="Pattyn P."/>
            <person name="Bakker E.G."/>
            <person name="Cao J."/>
            <person name="Cheng J.-F."/>
            <person name="Clark R.M."/>
            <person name="Fahlgren N."/>
            <person name="Fawcett J.A."/>
            <person name="Grimwood J."/>
            <person name="Gundlach H."/>
            <person name="Haberer G."/>
            <person name="Hollister J.D."/>
            <person name="Ossowski S."/>
            <person name="Ottilar R.P."/>
            <person name="Salamov A.A."/>
            <person name="Schneeberger K."/>
            <person name="Spannagl M."/>
            <person name="Wang X."/>
            <person name="Yang L."/>
            <person name="Nasrallah M.E."/>
            <person name="Bergelson J."/>
            <person name="Carrington J.C."/>
            <person name="Gaut B.S."/>
            <person name="Schmutz J."/>
            <person name="Mayer K.F.X."/>
            <person name="Van de Peer Y."/>
            <person name="Grigoriev I.V."/>
            <person name="Nordborg M."/>
            <person name="Weigel D."/>
            <person name="Guo Y.-L."/>
        </authorList>
    </citation>
    <scope>NUCLEOTIDE SEQUENCE [LARGE SCALE GENOMIC DNA]</scope>
    <source>
        <strain evidence="2">cv. MN47</strain>
    </source>
</reference>
<dbReference type="Gramene" id="Al_scaffold_0005_874">
    <property type="protein sequence ID" value="Al_scaffold_0005_874"/>
    <property type="gene ID" value="Al_scaffold_0005_874"/>
</dbReference>
<dbReference type="PANTHER" id="PTHR31267:SF2">
    <property type="entry name" value="EXPRESSED PROTEIN"/>
    <property type="match status" value="1"/>
</dbReference>
<keyword evidence="2" id="KW-1185">Reference proteome</keyword>
<protein>
    <submittedName>
        <fullName evidence="1">Predicted protein</fullName>
    </submittedName>
</protein>
<organism evidence="2">
    <name type="scientific">Arabidopsis lyrata subsp. lyrata</name>
    <name type="common">Lyre-leaved rock-cress</name>
    <dbReference type="NCBI Taxonomy" id="81972"/>
    <lineage>
        <taxon>Eukaryota</taxon>
        <taxon>Viridiplantae</taxon>
        <taxon>Streptophyta</taxon>
        <taxon>Embryophyta</taxon>
        <taxon>Tracheophyta</taxon>
        <taxon>Spermatophyta</taxon>
        <taxon>Magnoliopsida</taxon>
        <taxon>eudicotyledons</taxon>
        <taxon>Gunneridae</taxon>
        <taxon>Pentapetalae</taxon>
        <taxon>rosids</taxon>
        <taxon>malvids</taxon>
        <taxon>Brassicales</taxon>
        <taxon>Brassicaceae</taxon>
        <taxon>Camelineae</taxon>
        <taxon>Arabidopsis</taxon>
    </lineage>
</organism>
<evidence type="ECO:0000313" key="2">
    <source>
        <dbReference type="Proteomes" id="UP000008694"/>
    </source>
</evidence>
<dbReference type="STRING" id="81972.D7LNY8"/>
<evidence type="ECO:0000313" key="1">
    <source>
        <dbReference type="EMBL" id="EFH53439.1"/>
    </source>
</evidence>